<dbReference type="InterPro" id="IPR014756">
    <property type="entry name" value="Ig_E-set"/>
</dbReference>
<dbReference type="AlphaFoldDB" id="A0ABD2YXX7"/>
<dbReference type="PANTHER" id="PTHR47434:SF1">
    <property type="entry name" value="PROTEIN PTST HOMOLOG 2, CHLOROPLASTIC"/>
    <property type="match status" value="1"/>
</dbReference>
<feature type="coiled-coil region" evidence="1">
    <location>
        <begin position="359"/>
        <end position="452"/>
    </location>
</feature>
<organism evidence="4 5">
    <name type="scientific">Cinchona calisaya</name>
    <dbReference type="NCBI Taxonomy" id="153742"/>
    <lineage>
        <taxon>Eukaryota</taxon>
        <taxon>Viridiplantae</taxon>
        <taxon>Streptophyta</taxon>
        <taxon>Embryophyta</taxon>
        <taxon>Tracheophyta</taxon>
        <taxon>Spermatophyta</taxon>
        <taxon>Magnoliopsida</taxon>
        <taxon>eudicotyledons</taxon>
        <taxon>Gunneridae</taxon>
        <taxon>Pentapetalae</taxon>
        <taxon>asterids</taxon>
        <taxon>lamiids</taxon>
        <taxon>Gentianales</taxon>
        <taxon>Rubiaceae</taxon>
        <taxon>Cinchonoideae</taxon>
        <taxon>Cinchoneae</taxon>
        <taxon>Cinchona</taxon>
    </lineage>
</organism>
<evidence type="ECO:0000313" key="5">
    <source>
        <dbReference type="Proteomes" id="UP001630127"/>
    </source>
</evidence>
<evidence type="ECO:0000259" key="3">
    <source>
        <dbReference type="Pfam" id="PF16561"/>
    </source>
</evidence>
<dbReference type="EMBL" id="JBJUIK010000012">
    <property type="protein sequence ID" value="KAL3511179.1"/>
    <property type="molecule type" value="Genomic_DNA"/>
</dbReference>
<feature type="compositionally biased region" description="Polar residues" evidence="2">
    <location>
        <begin position="244"/>
        <end position="257"/>
    </location>
</feature>
<feature type="region of interest" description="Disordered" evidence="2">
    <location>
        <begin position="235"/>
        <end position="282"/>
    </location>
</feature>
<evidence type="ECO:0000313" key="4">
    <source>
        <dbReference type="EMBL" id="KAL3511179.1"/>
    </source>
</evidence>
<sequence length="535" mass="60201">MPSLTVPTRFCFPQRPISNLNIPSIFLVLNAKNRAQIRKKDSGFMFFVEKRSDFSGFLELGSGKIKENSWCCWCKERWESEGDSELEEEILDFMENSSKPGVFPSKKDLVEAGRLDLVEAIKNRGGWFSLGWESEDEGNEGEKVEQDEILRIDFDIKDFQRRVESCKEGGSSEENEGGSWPSSSSRNYPLSEDSSTSNQSVSSSGRSLEIGIEEDSGIDGILSRLEKERNSSFGINLGIPKSPTHASGDNGQFGTSRNVERIDPGKNSRLTSGSPNEGRFSGADVNYNHYTKPDTWRNWSLHRAGFKNTEFEAAEISYNGNLMEKKEASKDEIIATAADATKALDKWKETNNVDIQTHLKHLELELASALHLLRSKSEEINSKEVLANSSSDLQTLSDALEFQENEFMSCQERLRSIRAMLSVLEGKTALAIMDAQKELEEKQMRIDTASKSLELLRTACIVWPNSASEVLLAGSFDGWTTQRKMERSQTGIFSVCLKLYPGRYEIKFIVDGKWRIDPLRPIVNKGYENNLLIIT</sequence>
<feature type="region of interest" description="Disordered" evidence="2">
    <location>
        <begin position="163"/>
        <end position="209"/>
    </location>
</feature>
<evidence type="ECO:0000256" key="1">
    <source>
        <dbReference type="SAM" id="Coils"/>
    </source>
</evidence>
<dbReference type="Gene3D" id="2.60.40.10">
    <property type="entry name" value="Immunoglobulins"/>
    <property type="match status" value="1"/>
</dbReference>
<comment type="caution">
    <text evidence="4">The sequence shown here is derived from an EMBL/GenBank/DDBJ whole genome shotgun (WGS) entry which is preliminary data.</text>
</comment>
<dbReference type="Pfam" id="PF16561">
    <property type="entry name" value="AMPK1_CBM"/>
    <property type="match status" value="1"/>
</dbReference>
<dbReference type="CDD" id="cd02859">
    <property type="entry name" value="E_set_AMPKbeta_like_N"/>
    <property type="match status" value="1"/>
</dbReference>
<evidence type="ECO:0000256" key="2">
    <source>
        <dbReference type="SAM" id="MobiDB-lite"/>
    </source>
</evidence>
<dbReference type="PANTHER" id="PTHR47434">
    <property type="entry name" value="PROTEIN PTST HOMOLOG 3, CHLOROPLASTIC"/>
    <property type="match status" value="1"/>
</dbReference>
<name>A0ABD2YXX7_9GENT</name>
<dbReference type="InterPro" id="IPR013783">
    <property type="entry name" value="Ig-like_fold"/>
</dbReference>
<dbReference type="Proteomes" id="UP001630127">
    <property type="component" value="Unassembled WGS sequence"/>
</dbReference>
<gene>
    <name evidence="4" type="ORF">ACH5RR_030580</name>
</gene>
<dbReference type="GO" id="GO:0009507">
    <property type="term" value="C:chloroplast"/>
    <property type="evidence" value="ECO:0007669"/>
    <property type="project" value="UniProtKB-ARBA"/>
</dbReference>
<dbReference type="InterPro" id="IPR032640">
    <property type="entry name" value="AMPK1_CBM"/>
</dbReference>
<keyword evidence="1" id="KW-0175">Coiled coil</keyword>
<reference evidence="4 5" key="1">
    <citation type="submission" date="2024-11" db="EMBL/GenBank/DDBJ databases">
        <title>A near-complete genome assembly of Cinchona calisaya.</title>
        <authorList>
            <person name="Lian D.C."/>
            <person name="Zhao X.W."/>
            <person name="Wei L."/>
        </authorList>
    </citation>
    <scope>NUCLEOTIDE SEQUENCE [LARGE SCALE GENOMIC DNA]</scope>
    <source>
        <tissue evidence="4">Nenye</tissue>
    </source>
</reference>
<protein>
    <recommendedName>
        <fullName evidence="3">AMP-activated protein kinase glycogen-binding domain-containing protein</fullName>
    </recommendedName>
</protein>
<feature type="compositionally biased region" description="Low complexity" evidence="2">
    <location>
        <begin position="177"/>
        <end position="209"/>
    </location>
</feature>
<dbReference type="SUPFAM" id="SSF81296">
    <property type="entry name" value="E set domains"/>
    <property type="match status" value="1"/>
</dbReference>
<feature type="domain" description="AMP-activated protein kinase glycogen-binding" evidence="3">
    <location>
        <begin position="460"/>
        <end position="531"/>
    </location>
</feature>
<keyword evidence="5" id="KW-1185">Reference proteome</keyword>
<proteinExistence type="predicted"/>
<accession>A0ABD2YXX7</accession>